<dbReference type="GO" id="GO:0005739">
    <property type="term" value="C:mitochondrion"/>
    <property type="evidence" value="ECO:0007669"/>
    <property type="project" value="TreeGrafter"/>
</dbReference>
<dbReference type="PANTHER" id="PTHR43178">
    <property type="entry name" value="DIHYDROLIPOAMIDE ACETYLTRANSFERASE COMPONENT OF PYRUVATE DEHYDROGENASE COMPLEX"/>
    <property type="match status" value="1"/>
</dbReference>
<feature type="domain" description="Peripheral subunit-binding (PSBD)" evidence="6">
    <location>
        <begin position="121"/>
        <end position="151"/>
    </location>
</feature>
<organism evidence="7">
    <name type="scientific">marine metagenome</name>
    <dbReference type="NCBI Taxonomy" id="408172"/>
    <lineage>
        <taxon>unclassified sequences</taxon>
        <taxon>metagenomes</taxon>
        <taxon>ecological metagenomes</taxon>
    </lineage>
</organism>
<gene>
    <name evidence="7" type="ORF">METZ01_LOCUS386733</name>
</gene>
<feature type="non-terminal residue" evidence="7">
    <location>
        <position position="151"/>
    </location>
</feature>
<evidence type="ECO:0000313" key="7">
    <source>
        <dbReference type="EMBL" id="SVD33879.1"/>
    </source>
</evidence>
<evidence type="ECO:0000256" key="2">
    <source>
        <dbReference type="ARBA" id="ARBA00007317"/>
    </source>
</evidence>
<dbReference type="EMBL" id="UINC01144397">
    <property type="protein sequence ID" value="SVD33879.1"/>
    <property type="molecule type" value="Genomic_DNA"/>
</dbReference>
<dbReference type="InterPro" id="IPR004167">
    <property type="entry name" value="PSBD"/>
</dbReference>
<evidence type="ECO:0000256" key="1">
    <source>
        <dbReference type="ARBA" id="ARBA00001938"/>
    </source>
</evidence>
<dbReference type="GO" id="GO:0031405">
    <property type="term" value="F:lipoic acid binding"/>
    <property type="evidence" value="ECO:0007669"/>
    <property type="project" value="TreeGrafter"/>
</dbReference>
<evidence type="ECO:0000256" key="3">
    <source>
        <dbReference type="ARBA" id="ARBA00022679"/>
    </source>
</evidence>
<keyword evidence="3" id="KW-0808">Transferase</keyword>
<dbReference type="InterPro" id="IPR000089">
    <property type="entry name" value="Biotin_lipoyl"/>
</dbReference>
<dbReference type="SUPFAM" id="SSF47005">
    <property type="entry name" value="Peripheral subunit-binding domain of 2-oxo acid dehydrogenase complex"/>
    <property type="match status" value="1"/>
</dbReference>
<keyword evidence="4" id="KW-0012">Acyltransferase</keyword>
<sequence length="151" mass="15626">MPQVGENLKTGIVGEWYKGEMDPVAKGEALLAVESEKAVFEVAAEESGVLLRILHGQGDEVAVLEPVAFIGRADEAGVAGAGGEAESAPAEVAELGGGVEVAEQLEATGERVLDSSARRKFASPSARRLARERGIYLTDILGSGPGGRIVK</sequence>
<proteinExistence type="inferred from homology"/>
<reference evidence="7" key="1">
    <citation type="submission" date="2018-05" db="EMBL/GenBank/DDBJ databases">
        <authorList>
            <person name="Lanie J.A."/>
            <person name="Ng W.-L."/>
            <person name="Kazmierczak K.M."/>
            <person name="Andrzejewski T.M."/>
            <person name="Davidsen T.M."/>
            <person name="Wayne K.J."/>
            <person name="Tettelin H."/>
            <person name="Glass J.I."/>
            <person name="Rusch D."/>
            <person name="Podicherti R."/>
            <person name="Tsui H.-C.T."/>
            <person name="Winkler M.E."/>
        </authorList>
    </citation>
    <scope>NUCLEOTIDE SEQUENCE</scope>
</reference>
<dbReference type="SUPFAM" id="SSF51230">
    <property type="entry name" value="Single hybrid motif"/>
    <property type="match status" value="1"/>
</dbReference>
<dbReference type="Gene3D" id="2.40.50.100">
    <property type="match status" value="1"/>
</dbReference>
<dbReference type="Gene3D" id="4.10.320.10">
    <property type="entry name" value="E3-binding domain"/>
    <property type="match status" value="1"/>
</dbReference>
<dbReference type="AlphaFoldDB" id="A0A382UHX9"/>
<dbReference type="PROSITE" id="PS51826">
    <property type="entry name" value="PSBD"/>
    <property type="match status" value="1"/>
</dbReference>
<name>A0A382UHX9_9ZZZZ</name>
<accession>A0A382UHX9</accession>
<dbReference type="PANTHER" id="PTHR43178:SF5">
    <property type="entry name" value="LIPOAMIDE ACYLTRANSFERASE COMPONENT OF BRANCHED-CHAIN ALPHA-KETO ACID DEHYDROGENASE COMPLEX, MITOCHONDRIAL"/>
    <property type="match status" value="1"/>
</dbReference>
<evidence type="ECO:0000259" key="6">
    <source>
        <dbReference type="PROSITE" id="PS51826"/>
    </source>
</evidence>
<feature type="domain" description="Lipoyl-binding" evidence="5">
    <location>
        <begin position="1"/>
        <end position="71"/>
    </location>
</feature>
<dbReference type="InterPro" id="IPR011053">
    <property type="entry name" value="Single_hybrid_motif"/>
</dbReference>
<comment type="cofactor">
    <cofactor evidence="1">
        <name>(R)-lipoate</name>
        <dbReference type="ChEBI" id="CHEBI:83088"/>
    </cofactor>
</comment>
<evidence type="ECO:0000259" key="5">
    <source>
        <dbReference type="PROSITE" id="PS50968"/>
    </source>
</evidence>
<dbReference type="PROSITE" id="PS50968">
    <property type="entry name" value="BIOTINYL_LIPOYL"/>
    <property type="match status" value="1"/>
</dbReference>
<protein>
    <recommendedName>
        <fullName evidence="8">Peripheral subunit-binding (PSBD) domain-containing protein</fullName>
    </recommendedName>
</protein>
<comment type="similarity">
    <text evidence="2">Belongs to the 2-oxoacid dehydrogenase family.</text>
</comment>
<dbReference type="CDD" id="cd06849">
    <property type="entry name" value="lipoyl_domain"/>
    <property type="match status" value="1"/>
</dbReference>
<dbReference type="GO" id="GO:0016407">
    <property type="term" value="F:acetyltransferase activity"/>
    <property type="evidence" value="ECO:0007669"/>
    <property type="project" value="TreeGrafter"/>
</dbReference>
<evidence type="ECO:0008006" key="8">
    <source>
        <dbReference type="Google" id="ProtNLM"/>
    </source>
</evidence>
<dbReference type="Pfam" id="PF02817">
    <property type="entry name" value="E3_binding"/>
    <property type="match status" value="1"/>
</dbReference>
<dbReference type="InterPro" id="IPR036625">
    <property type="entry name" value="E3-bd_dom_sf"/>
</dbReference>
<evidence type="ECO:0000256" key="4">
    <source>
        <dbReference type="ARBA" id="ARBA00023315"/>
    </source>
</evidence>
<dbReference type="InterPro" id="IPR050743">
    <property type="entry name" value="2-oxoacid_DH_E2_comp"/>
</dbReference>
<dbReference type="Pfam" id="PF00364">
    <property type="entry name" value="Biotin_lipoyl"/>
    <property type="match status" value="1"/>
</dbReference>